<dbReference type="Gramene" id="rna-AYBTSS11_LOCUS10231">
    <property type="protein sequence ID" value="CAJ1941379.1"/>
    <property type="gene ID" value="gene-AYBTSS11_LOCUS10231"/>
</dbReference>
<protein>
    <submittedName>
        <fullName evidence="2">Uncharacterized protein</fullName>
    </submittedName>
</protein>
<dbReference type="EMBL" id="OY731400">
    <property type="protein sequence ID" value="CAJ1941379.1"/>
    <property type="molecule type" value="Genomic_DNA"/>
</dbReference>
<evidence type="ECO:0000313" key="3">
    <source>
        <dbReference type="Proteomes" id="UP001189624"/>
    </source>
</evidence>
<accession>A0AA86SAT9</accession>
<feature type="transmembrane region" description="Helical" evidence="1">
    <location>
        <begin position="38"/>
        <end position="67"/>
    </location>
</feature>
<keyword evidence="1" id="KW-0472">Membrane</keyword>
<evidence type="ECO:0000313" key="2">
    <source>
        <dbReference type="EMBL" id="CAJ1941379.1"/>
    </source>
</evidence>
<gene>
    <name evidence="2" type="ORF">AYBTSS11_LOCUS10231</name>
</gene>
<keyword evidence="3" id="KW-1185">Reference proteome</keyword>
<organism evidence="2 3">
    <name type="scientific">Sphenostylis stenocarpa</name>
    <dbReference type="NCBI Taxonomy" id="92480"/>
    <lineage>
        <taxon>Eukaryota</taxon>
        <taxon>Viridiplantae</taxon>
        <taxon>Streptophyta</taxon>
        <taxon>Embryophyta</taxon>
        <taxon>Tracheophyta</taxon>
        <taxon>Spermatophyta</taxon>
        <taxon>Magnoliopsida</taxon>
        <taxon>eudicotyledons</taxon>
        <taxon>Gunneridae</taxon>
        <taxon>Pentapetalae</taxon>
        <taxon>rosids</taxon>
        <taxon>fabids</taxon>
        <taxon>Fabales</taxon>
        <taxon>Fabaceae</taxon>
        <taxon>Papilionoideae</taxon>
        <taxon>50 kb inversion clade</taxon>
        <taxon>NPAAA clade</taxon>
        <taxon>indigoferoid/millettioid clade</taxon>
        <taxon>Phaseoleae</taxon>
        <taxon>Sphenostylis</taxon>
    </lineage>
</organism>
<dbReference type="AlphaFoldDB" id="A0AA86SAT9"/>
<dbReference type="Proteomes" id="UP001189624">
    <property type="component" value="Chromosome 3"/>
</dbReference>
<keyword evidence="1" id="KW-1133">Transmembrane helix</keyword>
<name>A0AA86SAT9_9FABA</name>
<sequence>MVDVEGVELDGSSPNCVPVTLFPSKGTESANVNPSTRFLVVMGIFGIETLSLGSFGRWIAAFTLIGVMQEKEEENRVEV</sequence>
<reference evidence="2" key="1">
    <citation type="submission" date="2023-10" db="EMBL/GenBank/DDBJ databases">
        <authorList>
            <person name="Domelevo Entfellner J.-B."/>
        </authorList>
    </citation>
    <scope>NUCLEOTIDE SEQUENCE</scope>
</reference>
<proteinExistence type="predicted"/>
<evidence type="ECO:0000256" key="1">
    <source>
        <dbReference type="SAM" id="Phobius"/>
    </source>
</evidence>
<keyword evidence="1" id="KW-0812">Transmembrane</keyword>